<reference evidence="3" key="1">
    <citation type="submission" date="2021-02" db="EMBL/GenBank/DDBJ databases">
        <authorList>
            <person name="Nowell W R."/>
        </authorList>
    </citation>
    <scope>NUCLEOTIDE SEQUENCE</scope>
</reference>
<feature type="compositionally biased region" description="Acidic residues" evidence="1">
    <location>
        <begin position="35"/>
        <end position="44"/>
    </location>
</feature>
<dbReference type="EMBL" id="CAJOBR010058414">
    <property type="protein sequence ID" value="CAF5066965.1"/>
    <property type="molecule type" value="Genomic_DNA"/>
</dbReference>
<sequence>LNMKLVRLFSFLTIFGLLFFTTRVVYGNEDQIDADAEVDEDEQETVVRPDETIAPAN</sequence>
<organism evidence="3 4">
    <name type="scientific">Rotaria socialis</name>
    <dbReference type="NCBI Taxonomy" id="392032"/>
    <lineage>
        <taxon>Eukaryota</taxon>
        <taxon>Metazoa</taxon>
        <taxon>Spiralia</taxon>
        <taxon>Gnathifera</taxon>
        <taxon>Rotifera</taxon>
        <taxon>Eurotatoria</taxon>
        <taxon>Bdelloidea</taxon>
        <taxon>Philodinida</taxon>
        <taxon>Philodinidae</taxon>
        <taxon>Rotaria</taxon>
    </lineage>
</organism>
<accession>A0A822D9I0</accession>
<proteinExistence type="predicted"/>
<dbReference type="Proteomes" id="UP000663848">
    <property type="component" value="Unassembled WGS sequence"/>
</dbReference>
<name>A0A822D9I0_9BILA</name>
<feature type="non-terminal residue" evidence="3">
    <location>
        <position position="1"/>
    </location>
</feature>
<evidence type="ECO:0000313" key="3">
    <source>
        <dbReference type="EMBL" id="CAF5066965.1"/>
    </source>
</evidence>
<comment type="caution">
    <text evidence="3">The sequence shown here is derived from an EMBL/GenBank/DDBJ whole genome shotgun (WGS) entry which is preliminary data.</text>
</comment>
<evidence type="ECO:0000313" key="4">
    <source>
        <dbReference type="Proteomes" id="UP000663848"/>
    </source>
</evidence>
<feature type="signal peptide" evidence="2">
    <location>
        <begin position="1"/>
        <end position="27"/>
    </location>
</feature>
<protein>
    <submittedName>
        <fullName evidence="3">Uncharacterized protein</fullName>
    </submittedName>
</protein>
<evidence type="ECO:0000256" key="1">
    <source>
        <dbReference type="SAM" id="MobiDB-lite"/>
    </source>
</evidence>
<feature type="non-terminal residue" evidence="3">
    <location>
        <position position="57"/>
    </location>
</feature>
<feature type="chain" id="PRO_5032410077" evidence="2">
    <location>
        <begin position="28"/>
        <end position="57"/>
    </location>
</feature>
<evidence type="ECO:0000256" key="2">
    <source>
        <dbReference type="SAM" id="SignalP"/>
    </source>
</evidence>
<dbReference type="AlphaFoldDB" id="A0A822D9I0"/>
<gene>
    <name evidence="3" type="ORF">QYT958_LOCUS43001</name>
</gene>
<keyword evidence="2" id="KW-0732">Signal</keyword>
<feature type="region of interest" description="Disordered" evidence="1">
    <location>
        <begin position="35"/>
        <end position="57"/>
    </location>
</feature>